<dbReference type="FunFam" id="3.30.70.270:FF:000001">
    <property type="entry name" value="Diguanylate cyclase domain protein"/>
    <property type="match status" value="1"/>
</dbReference>
<evidence type="ECO:0000313" key="8">
    <source>
        <dbReference type="EMBL" id="QGA10089.1"/>
    </source>
</evidence>
<evidence type="ECO:0000259" key="6">
    <source>
        <dbReference type="PROSITE" id="PS50887"/>
    </source>
</evidence>
<dbReference type="EMBL" id="CP045650">
    <property type="protein sequence ID" value="QGA10089.1"/>
    <property type="molecule type" value="Genomic_DNA"/>
</dbReference>
<evidence type="ECO:0000256" key="4">
    <source>
        <dbReference type="ARBA" id="ARBA00029839"/>
    </source>
</evidence>
<dbReference type="CDD" id="cd01949">
    <property type="entry name" value="GGDEF"/>
    <property type="match status" value="1"/>
</dbReference>
<sequence>MNPTDQSLMQQMQISIIDIEYRKQLLGLTAPELQELARVRYLIEADLDQMIEAFYSFQTSIPEINSIIGDADTLRRLKMAQHQYILDLFSGCYDSNYINNRLRIGLVHKRIGVEPRFYLAALHHLKIRLFDHIRTCLDDQAWADAILVSLEKLFIFDMTLVFETYVWSLINEVNHSKQKLQAYASALGVHAQEMETLSRIDPLTGLLNVRDLIPLLNELIYRAEQKGEPLTLVFIDINDFKKMNDEYGHLFGDQVIQAVATALKQFARDEDYCFRYGGDEFLLVLPNCTEHSAEHSLIPRILEQLHLTHQQVSLSIGIHQVDAKSGYMDSSSLIRAADSKMYAVKKSLKMQQTEQH</sequence>
<accession>A0A5Q0NZ52</accession>
<dbReference type="PROSITE" id="PS50887">
    <property type="entry name" value="GGDEF"/>
    <property type="match status" value="1"/>
</dbReference>
<dbReference type="Proteomes" id="UP000327478">
    <property type="component" value="Chromosome"/>
</dbReference>
<dbReference type="InterPro" id="IPR050469">
    <property type="entry name" value="Diguanylate_Cyclase"/>
</dbReference>
<feature type="domain" description="GGDEF" evidence="6">
    <location>
        <begin position="228"/>
        <end position="356"/>
    </location>
</feature>
<comment type="cofactor">
    <cofactor evidence="1">
        <name>Mg(2+)</name>
        <dbReference type="ChEBI" id="CHEBI:18420"/>
    </cofactor>
</comment>
<dbReference type="EMBL" id="WITK01000028">
    <property type="protein sequence ID" value="MQW93261.1"/>
    <property type="molecule type" value="Genomic_DNA"/>
</dbReference>
<dbReference type="GO" id="GO:1902201">
    <property type="term" value="P:negative regulation of bacterial-type flagellum-dependent cell motility"/>
    <property type="evidence" value="ECO:0007669"/>
    <property type="project" value="TreeGrafter"/>
</dbReference>
<dbReference type="RefSeq" id="WP_153370369.1">
    <property type="nucleotide sequence ID" value="NZ_CP045650.1"/>
</dbReference>
<dbReference type="GO" id="GO:0005886">
    <property type="term" value="C:plasma membrane"/>
    <property type="evidence" value="ECO:0007669"/>
    <property type="project" value="TreeGrafter"/>
</dbReference>
<dbReference type="Pfam" id="PF00990">
    <property type="entry name" value="GGDEF"/>
    <property type="match status" value="1"/>
</dbReference>
<dbReference type="InterPro" id="IPR029787">
    <property type="entry name" value="Nucleotide_cyclase"/>
</dbReference>
<evidence type="ECO:0000256" key="2">
    <source>
        <dbReference type="ARBA" id="ARBA00012528"/>
    </source>
</evidence>
<keyword evidence="9" id="KW-1185">Reference proteome</keyword>
<dbReference type="PANTHER" id="PTHR45138">
    <property type="entry name" value="REGULATORY COMPONENTS OF SENSORY TRANSDUCTION SYSTEM"/>
    <property type="match status" value="1"/>
</dbReference>
<dbReference type="GO" id="GO:0020037">
    <property type="term" value="F:heme binding"/>
    <property type="evidence" value="ECO:0007669"/>
    <property type="project" value="InterPro"/>
</dbReference>
<evidence type="ECO:0000256" key="1">
    <source>
        <dbReference type="ARBA" id="ARBA00001946"/>
    </source>
</evidence>
<dbReference type="GO" id="GO:0019825">
    <property type="term" value="F:oxygen binding"/>
    <property type="evidence" value="ECO:0007669"/>
    <property type="project" value="InterPro"/>
</dbReference>
<comment type="catalytic activity">
    <reaction evidence="5">
        <text>2 GTP = 3',3'-c-di-GMP + 2 diphosphate</text>
        <dbReference type="Rhea" id="RHEA:24898"/>
        <dbReference type="ChEBI" id="CHEBI:33019"/>
        <dbReference type="ChEBI" id="CHEBI:37565"/>
        <dbReference type="ChEBI" id="CHEBI:58805"/>
        <dbReference type="EC" id="2.7.7.65"/>
    </reaction>
</comment>
<dbReference type="AlphaFoldDB" id="A0A5Q0NZ52"/>
<dbReference type="GO" id="GO:0052621">
    <property type="term" value="F:diguanylate cyclase activity"/>
    <property type="evidence" value="ECO:0007669"/>
    <property type="project" value="UniProtKB-EC"/>
</dbReference>
<dbReference type="SMART" id="SM00267">
    <property type="entry name" value="GGDEF"/>
    <property type="match status" value="1"/>
</dbReference>
<dbReference type="InterPro" id="IPR012292">
    <property type="entry name" value="Globin/Proto"/>
</dbReference>
<evidence type="ECO:0000256" key="3">
    <source>
        <dbReference type="ARBA" id="ARBA00015125"/>
    </source>
</evidence>
<dbReference type="PANTHER" id="PTHR45138:SF9">
    <property type="entry name" value="DIGUANYLATE CYCLASE DGCM-RELATED"/>
    <property type="match status" value="1"/>
</dbReference>
<dbReference type="Pfam" id="PF11563">
    <property type="entry name" value="Protoglobin"/>
    <property type="match status" value="1"/>
</dbReference>
<dbReference type="InterPro" id="IPR043128">
    <property type="entry name" value="Rev_trsase/Diguanyl_cyclase"/>
</dbReference>
<proteinExistence type="predicted"/>
<reference evidence="9 10" key="1">
    <citation type="submission" date="2019-10" db="EMBL/GenBank/DDBJ databases">
        <authorList>
            <person name="Dong K."/>
        </authorList>
    </citation>
    <scope>NUCLEOTIDE SEQUENCE [LARGE SCALE GENOMIC DNA]</scope>
    <source>
        <strain evidence="8">Dk386</strain>
        <strain evidence="9">dk386</strain>
        <strain evidence="10">dk771</strain>
        <strain evidence="7">Dk771</strain>
    </source>
</reference>
<dbReference type="GO" id="GO:0043709">
    <property type="term" value="P:cell adhesion involved in single-species biofilm formation"/>
    <property type="evidence" value="ECO:0007669"/>
    <property type="project" value="TreeGrafter"/>
</dbReference>
<evidence type="ECO:0000313" key="9">
    <source>
        <dbReference type="Proteomes" id="UP000327478"/>
    </source>
</evidence>
<organism evidence="7 10">
    <name type="scientific">Acinetobacter wanghuae</name>
    <dbReference type="NCBI Taxonomy" id="2662362"/>
    <lineage>
        <taxon>Bacteria</taxon>
        <taxon>Pseudomonadati</taxon>
        <taxon>Pseudomonadota</taxon>
        <taxon>Gammaproteobacteria</taxon>
        <taxon>Moraxellales</taxon>
        <taxon>Moraxellaceae</taxon>
        <taxon>Acinetobacter</taxon>
    </lineage>
</organism>
<dbReference type="SUPFAM" id="SSF55073">
    <property type="entry name" value="Nucleotide cyclase"/>
    <property type="match status" value="1"/>
</dbReference>
<name>A0A5Q0NZ52_9GAMM</name>
<dbReference type="Proteomes" id="UP000480556">
    <property type="component" value="Unassembled WGS sequence"/>
</dbReference>
<dbReference type="InterPro" id="IPR044398">
    <property type="entry name" value="Globin-sensor_dom"/>
</dbReference>
<dbReference type="InterPro" id="IPR009050">
    <property type="entry name" value="Globin-like_sf"/>
</dbReference>
<dbReference type="Gene3D" id="3.30.70.270">
    <property type="match status" value="1"/>
</dbReference>
<evidence type="ECO:0000313" key="10">
    <source>
        <dbReference type="Proteomes" id="UP000480556"/>
    </source>
</evidence>
<evidence type="ECO:0000256" key="5">
    <source>
        <dbReference type="ARBA" id="ARBA00034247"/>
    </source>
</evidence>
<dbReference type="EC" id="2.7.7.65" evidence="2"/>
<dbReference type="NCBIfam" id="TIGR00254">
    <property type="entry name" value="GGDEF"/>
    <property type="match status" value="1"/>
</dbReference>
<protein>
    <recommendedName>
        <fullName evidence="3">Diguanylate cyclase DosC</fullName>
        <ecNumber evidence="2">2.7.7.65</ecNumber>
    </recommendedName>
    <alternativeName>
        <fullName evidence="4">Direct oxygen-sensing cyclase</fullName>
    </alternativeName>
</protein>
<evidence type="ECO:0000313" key="7">
    <source>
        <dbReference type="EMBL" id="MQW93261.1"/>
    </source>
</evidence>
<dbReference type="Gene3D" id="1.10.490.10">
    <property type="entry name" value="Globins"/>
    <property type="match status" value="1"/>
</dbReference>
<dbReference type="InterPro" id="IPR000160">
    <property type="entry name" value="GGDEF_dom"/>
</dbReference>
<dbReference type="SUPFAM" id="SSF46458">
    <property type="entry name" value="Globin-like"/>
    <property type="match status" value="1"/>
</dbReference>
<gene>
    <name evidence="8" type="ORF">GFH30_01155</name>
    <name evidence="7" type="ORF">GHJ48_12805</name>
</gene>